<feature type="transmembrane region" description="Helical" evidence="2">
    <location>
        <begin position="182"/>
        <end position="205"/>
    </location>
</feature>
<keyword evidence="2" id="KW-0812">Transmembrane</keyword>
<feature type="region of interest" description="Disordered" evidence="1">
    <location>
        <begin position="572"/>
        <end position="605"/>
    </location>
</feature>
<feature type="transmembrane region" description="Helical" evidence="2">
    <location>
        <begin position="271"/>
        <end position="294"/>
    </location>
</feature>
<dbReference type="eggNOG" id="ENOG502SM9E">
    <property type="taxonomic scope" value="Eukaryota"/>
</dbReference>
<dbReference type="EMBL" id="GL636491">
    <property type="protein sequence ID" value="EFW19022.1"/>
    <property type="molecule type" value="Genomic_DNA"/>
</dbReference>
<dbReference type="PROSITE" id="PS50132">
    <property type="entry name" value="RGS"/>
    <property type="match status" value="1"/>
</dbReference>
<reference evidence="5" key="1">
    <citation type="journal article" date="2010" name="Genome Res.">
        <title>Population genomic sequencing of Coccidioides fungi reveals recent hybridization and transposon control.</title>
        <authorList>
            <person name="Neafsey D.E."/>
            <person name="Barker B.M."/>
            <person name="Sharpton T.J."/>
            <person name="Stajich J.E."/>
            <person name="Park D.J."/>
            <person name="Whiston E."/>
            <person name="Hung C.-Y."/>
            <person name="McMahan C."/>
            <person name="White J."/>
            <person name="Sykes S."/>
            <person name="Heiman D."/>
            <person name="Young S."/>
            <person name="Zeng Q."/>
            <person name="Abouelleil A."/>
            <person name="Aftuck L."/>
            <person name="Bessette D."/>
            <person name="Brown A."/>
            <person name="FitzGerald M."/>
            <person name="Lui A."/>
            <person name="Macdonald J.P."/>
            <person name="Priest M."/>
            <person name="Orbach M.J."/>
            <person name="Galgiani J.N."/>
            <person name="Kirkland T.N."/>
            <person name="Cole G.T."/>
            <person name="Birren B.W."/>
            <person name="Henn M.R."/>
            <person name="Taylor J.W."/>
            <person name="Rounsley S.D."/>
        </authorList>
    </citation>
    <scope>NUCLEOTIDE SEQUENCE [LARGE SCALE GENOMIC DNA]</scope>
    <source>
        <strain evidence="5">RMSCC 757 / Silveira</strain>
    </source>
</reference>
<dbReference type="VEuPathDB" id="FungiDB:D8B26_007212"/>
<evidence type="ECO:0000259" key="3">
    <source>
        <dbReference type="PROSITE" id="PS50132"/>
    </source>
</evidence>
<dbReference type="InterPro" id="IPR044926">
    <property type="entry name" value="RGS_subdomain_2"/>
</dbReference>
<name>E9D327_COCPS</name>
<dbReference type="STRING" id="443226.E9D327"/>
<feature type="transmembrane region" description="Helical" evidence="2">
    <location>
        <begin position="328"/>
        <end position="347"/>
    </location>
</feature>
<dbReference type="VEuPathDB" id="FungiDB:CPSG_04568"/>
<dbReference type="AlphaFoldDB" id="E9D327"/>
<gene>
    <name evidence="4" type="ORF">CPSG_04568</name>
</gene>
<dbReference type="InterPro" id="IPR016137">
    <property type="entry name" value="RGS"/>
</dbReference>
<dbReference type="OMA" id="VAEFWIM"/>
<organism evidence="5">
    <name type="scientific">Coccidioides posadasii (strain RMSCC 757 / Silveira)</name>
    <name type="common">Valley fever fungus</name>
    <dbReference type="NCBI Taxonomy" id="443226"/>
    <lineage>
        <taxon>Eukaryota</taxon>
        <taxon>Fungi</taxon>
        <taxon>Dikarya</taxon>
        <taxon>Ascomycota</taxon>
        <taxon>Pezizomycotina</taxon>
        <taxon>Eurotiomycetes</taxon>
        <taxon>Eurotiomycetidae</taxon>
        <taxon>Onygenales</taxon>
        <taxon>Onygenaceae</taxon>
        <taxon>Coccidioides</taxon>
    </lineage>
</organism>
<dbReference type="OrthoDB" id="5313079at2759"/>
<dbReference type="Gene3D" id="1.10.167.10">
    <property type="entry name" value="Regulator of G-protein Signalling 4, domain 2"/>
    <property type="match status" value="1"/>
</dbReference>
<reference evidence="5" key="2">
    <citation type="submission" date="2010-03" db="EMBL/GenBank/DDBJ databases">
        <title>The genome sequence of Coccidioides posadasii strain Silveira.</title>
        <authorList>
            <consortium name="The Broad Institute Genome Sequencing Center for Infectious Disease"/>
            <person name="Neafsey D."/>
            <person name="Orbach M."/>
            <person name="Henn M.R."/>
            <person name="Cole G.T."/>
            <person name="Galgiani J."/>
            <person name="Gardner M.J."/>
            <person name="Kirkland T.N."/>
            <person name="Taylor J.W."/>
            <person name="Young S.K."/>
            <person name="Zeng Q."/>
            <person name="Koehrsen M."/>
            <person name="Alvarado L."/>
            <person name="Berlin A."/>
            <person name="Borenstein D."/>
            <person name="Chapman S.B."/>
            <person name="Chen Z."/>
            <person name="Engels R."/>
            <person name="Freedman E."/>
            <person name="Gellesch M."/>
            <person name="Goldberg J."/>
            <person name="Griggs A."/>
            <person name="Gujja S."/>
            <person name="Heilman E."/>
            <person name="Heiman D."/>
            <person name="Howarth C."/>
            <person name="Jen D."/>
            <person name="Larson L."/>
            <person name="Mehta T."/>
            <person name="Neiman D."/>
            <person name="Park D."/>
            <person name="Pearson M."/>
            <person name="Richards J."/>
            <person name="Roberts A."/>
            <person name="Saif S."/>
            <person name="Shea T."/>
            <person name="Shenoy N."/>
            <person name="Sisk P."/>
            <person name="Stolte C."/>
            <person name="Sykes S."/>
            <person name="Walk T."/>
            <person name="White J."/>
            <person name="Yandava C."/>
            <person name="Haas B."/>
            <person name="Nusbaum C."/>
            <person name="Birren B."/>
        </authorList>
    </citation>
    <scope>NUCLEOTIDE SEQUENCE [LARGE SCALE GENOMIC DNA]</scope>
    <source>
        <strain evidence="5">RMSCC 757 / Silveira</strain>
    </source>
</reference>
<feature type="transmembrane region" description="Helical" evidence="2">
    <location>
        <begin position="399"/>
        <end position="417"/>
    </location>
</feature>
<keyword evidence="5" id="KW-1185">Reference proteome</keyword>
<sequence length="680" mass="77023">MATSYPDVSIPPDILEATSYGIVSLRLSNLDLQQFIMRYIHRLPILWLPGYAHTLSPLLLIVQSTTATHAGDVDKGRSMSTLPRPYPIPTILTVPVCLSDCADVSLTLQLLCLHPFLFSNSPTFKVNMSSPLSLRAHGSSQLPILDTIGVGSLVAATIWTLSVFSALVWILHNMHIRPIRLLNLHVLFWSVIILHGFWLVNVLAYPLMGPMSCAMEFWLMSLVLPIGVMLYQFHNFDVLALIMGYRTNTEDDPLYYQDRGFRGILRRWERYWLAPPVIRAAELVFLLLMILWQFPISLVNYLTSNKFQEHGLWSSFGNELECRRGLEWFPAIFWPSAWGLIVLPWALCTHRGLPEIQSWRPQTIWSLLAVMYSVVLWVVKVAARKPDASELDSFWGSTLWFLPLVTVLEAAALYLPLQTISYMRKFLRLCAQNHTVVEPLETPPLSPTSPRADLNAVIDGDMSAILSFVLTKDYSAENILFLRHVRNWKANWERFSADHDNPESLRRHMFTHAVEIYSTYVSLRTANFPVNIEAAISSALDNIFSEATQLSASGDSGNLITPFDFVIDTSQGNNSEPAIPLRNLGRQSSSSSRPRRAPSMTENASSEMVERYVKVILADLKKIEERPSSMPEGFTIPEAFDKDVFEEAERSVMNLVLRDTWPKFLRSEGRHEAGRATESA</sequence>
<feature type="transmembrane region" description="Helical" evidence="2">
    <location>
        <begin position="148"/>
        <end position="170"/>
    </location>
</feature>
<feature type="transmembrane region" description="Helical" evidence="2">
    <location>
        <begin position="359"/>
        <end position="379"/>
    </location>
</feature>
<dbReference type="SUPFAM" id="SSF48097">
    <property type="entry name" value="Regulator of G-protein signaling, RGS"/>
    <property type="match status" value="1"/>
</dbReference>
<evidence type="ECO:0000256" key="2">
    <source>
        <dbReference type="SAM" id="Phobius"/>
    </source>
</evidence>
<keyword evidence="2" id="KW-1133">Transmembrane helix</keyword>
<dbReference type="Proteomes" id="UP000002497">
    <property type="component" value="Unassembled WGS sequence"/>
</dbReference>
<feature type="domain" description="RGS" evidence="3">
    <location>
        <begin position="470"/>
        <end position="668"/>
    </location>
</feature>
<protein>
    <recommendedName>
        <fullName evidence="3">RGS domain-containing protein</fullName>
    </recommendedName>
</protein>
<dbReference type="CDD" id="cd08734">
    <property type="entry name" value="RGS-like_1"/>
    <property type="match status" value="1"/>
</dbReference>
<dbReference type="InterPro" id="IPR036305">
    <property type="entry name" value="RGS_sf"/>
</dbReference>
<keyword evidence="2" id="KW-0472">Membrane</keyword>
<evidence type="ECO:0000313" key="4">
    <source>
        <dbReference type="EMBL" id="EFW19022.1"/>
    </source>
</evidence>
<evidence type="ECO:0000256" key="1">
    <source>
        <dbReference type="SAM" id="MobiDB-lite"/>
    </source>
</evidence>
<evidence type="ECO:0000313" key="5">
    <source>
        <dbReference type="Proteomes" id="UP000002497"/>
    </source>
</evidence>
<accession>E9D327</accession>
<dbReference type="HOGENOM" id="CLU_022448_0_0_1"/>
<feature type="transmembrane region" description="Helical" evidence="2">
    <location>
        <begin position="217"/>
        <end position="236"/>
    </location>
</feature>
<proteinExistence type="predicted"/>